<feature type="compositionally biased region" description="Polar residues" evidence="1">
    <location>
        <begin position="159"/>
        <end position="170"/>
    </location>
</feature>
<protein>
    <recommendedName>
        <fullName evidence="4">Transmembrane protein</fullName>
    </recommendedName>
</protein>
<evidence type="ECO:0000256" key="1">
    <source>
        <dbReference type="SAM" id="MobiDB-lite"/>
    </source>
</evidence>
<evidence type="ECO:0008006" key="4">
    <source>
        <dbReference type="Google" id="ProtNLM"/>
    </source>
</evidence>
<dbReference type="AlphaFoldDB" id="A0A7S2XS04"/>
<proteinExistence type="predicted"/>
<dbReference type="EMBL" id="HBHQ01016033">
    <property type="protein sequence ID" value="CAD9818875.1"/>
    <property type="molecule type" value="Transcribed_RNA"/>
</dbReference>
<keyword evidence="2" id="KW-0472">Membrane</keyword>
<keyword evidence="2" id="KW-1133">Transmembrane helix</keyword>
<organism evidence="3">
    <name type="scientific">Attheya septentrionalis</name>
    <dbReference type="NCBI Taxonomy" id="420275"/>
    <lineage>
        <taxon>Eukaryota</taxon>
        <taxon>Sar</taxon>
        <taxon>Stramenopiles</taxon>
        <taxon>Ochrophyta</taxon>
        <taxon>Bacillariophyta</taxon>
        <taxon>Coscinodiscophyceae</taxon>
        <taxon>Chaetocerotophycidae</taxon>
        <taxon>Chaetocerotales</taxon>
        <taxon>Attheyaceae</taxon>
        <taxon>Attheya</taxon>
    </lineage>
</organism>
<feature type="transmembrane region" description="Helical" evidence="2">
    <location>
        <begin position="64"/>
        <end position="82"/>
    </location>
</feature>
<reference evidence="3" key="1">
    <citation type="submission" date="2021-01" db="EMBL/GenBank/DDBJ databases">
        <authorList>
            <person name="Corre E."/>
            <person name="Pelletier E."/>
            <person name="Niang G."/>
            <person name="Scheremetjew M."/>
            <person name="Finn R."/>
            <person name="Kale V."/>
            <person name="Holt S."/>
            <person name="Cochrane G."/>
            <person name="Meng A."/>
            <person name="Brown T."/>
            <person name="Cohen L."/>
        </authorList>
    </citation>
    <scope>NUCLEOTIDE SEQUENCE</scope>
    <source>
        <strain evidence="3">CCMP2084</strain>
    </source>
</reference>
<gene>
    <name evidence="3" type="ORF">ASEP1449_LOCUS10707</name>
</gene>
<feature type="transmembrane region" description="Helical" evidence="2">
    <location>
        <begin position="102"/>
        <end position="118"/>
    </location>
</feature>
<keyword evidence="2" id="KW-0812">Transmembrane</keyword>
<accession>A0A7S2XS04</accession>
<evidence type="ECO:0000313" key="3">
    <source>
        <dbReference type="EMBL" id="CAD9818875.1"/>
    </source>
</evidence>
<name>A0A7S2XS04_9STRA</name>
<sequence>MAESRVRQRKGGAKEGTPAGVNAVPAEKEKFSKHVQEENARRAAVEAKEAAPAENNGITAVGKVMLYLALPTTVGFFGLVMAYVTNDPEKGKRRSVDFDTDFVFPFLLTLTCIIVIGFKTKNFTGEPTPLVAWPKVKKQKKVMVRRVIVEDEDIVDASGDQNGKTDSKGSNPPRRGKKSN</sequence>
<feature type="region of interest" description="Disordered" evidence="1">
    <location>
        <begin position="155"/>
        <end position="180"/>
    </location>
</feature>
<feature type="region of interest" description="Disordered" evidence="1">
    <location>
        <begin position="1"/>
        <end position="25"/>
    </location>
</feature>
<evidence type="ECO:0000256" key="2">
    <source>
        <dbReference type="SAM" id="Phobius"/>
    </source>
</evidence>